<evidence type="ECO:0000313" key="4">
    <source>
        <dbReference type="Proteomes" id="UP000516235"/>
    </source>
</evidence>
<name>A0A7H0K1P5_9CORY</name>
<reference evidence="4 5" key="1">
    <citation type="submission" date="2020-08" db="EMBL/GenBank/DDBJ databases">
        <title>novel species in genus Corynebacterium.</title>
        <authorList>
            <person name="Zhang G."/>
        </authorList>
    </citation>
    <scope>NUCLEOTIDE SEQUENCE [LARGE SCALE GENOMIC DNA]</scope>
    <source>
        <strain evidence="4 5">zg-917</strain>
        <strain evidence="3">Zg-917</strain>
    </source>
</reference>
<evidence type="ECO:0000313" key="3">
    <source>
        <dbReference type="EMBL" id="QNP91211.1"/>
    </source>
</evidence>
<evidence type="ECO:0000313" key="5">
    <source>
        <dbReference type="Proteomes" id="UP000642876"/>
    </source>
</evidence>
<dbReference type="RefSeq" id="WP_171193358.1">
    <property type="nucleotide sequence ID" value="NZ_CP061032.1"/>
</dbReference>
<evidence type="ECO:0000256" key="1">
    <source>
        <dbReference type="SAM" id="SignalP"/>
    </source>
</evidence>
<feature type="signal peptide" evidence="1">
    <location>
        <begin position="1"/>
        <end position="26"/>
    </location>
</feature>
<feature type="chain" id="PRO_5028846283" evidence="1">
    <location>
        <begin position="27"/>
        <end position="60"/>
    </location>
</feature>
<dbReference type="KEGG" id="cluj:IAU68_05550"/>
<organism evidence="3 4">
    <name type="scientific">Corynebacterium lujinxingii</name>
    <dbReference type="NCBI Taxonomy" id="2763010"/>
    <lineage>
        <taxon>Bacteria</taxon>
        <taxon>Bacillati</taxon>
        <taxon>Actinomycetota</taxon>
        <taxon>Actinomycetes</taxon>
        <taxon>Mycobacteriales</taxon>
        <taxon>Corynebacteriaceae</taxon>
        <taxon>Corynebacterium</taxon>
    </lineage>
</organism>
<dbReference type="Proteomes" id="UP000642876">
    <property type="component" value="Unassembled WGS sequence"/>
</dbReference>
<dbReference type="EMBL" id="JACMYE010000003">
    <property type="protein sequence ID" value="MBC3178681.1"/>
    <property type="molecule type" value="Genomic_DNA"/>
</dbReference>
<accession>A0A7H0K1P5</accession>
<keyword evidence="5" id="KW-1185">Reference proteome</keyword>
<protein>
    <submittedName>
        <fullName evidence="3">Uncharacterized protein</fullName>
    </submittedName>
</protein>
<gene>
    <name evidence="2" type="ORF">H7348_05050</name>
    <name evidence="3" type="ORF">IAU68_05550</name>
</gene>
<keyword evidence="1" id="KW-0732">Signal</keyword>
<dbReference type="AlphaFoldDB" id="A0A7H0K1P5"/>
<evidence type="ECO:0000313" key="2">
    <source>
        <dbReference type="EMBL" id="MBC3178681.1"/>
    </source>
</evidence>
<dbReference type="EMBL" id="CP061032">
    <property type="protein sequence ID" value="QNP91211.1"/>
    <property type="molecule type" value="Genomic_DNA"/>
</dbReference>
<sequence length="60" mass="5970">MKQIARTAACALTLVAVATGAPLASAADRTAGDIAVTPYAAGVVGDMFECGGSLGRLWCK</sequence>
<dbReference type="Proteomes" id="UP000516235">
    <property type="component" value="Chromosome"/>
</dbReference>
<proteinExistence type="predicted"/>